<accession>A0A1X6MZ63</accession>
<name>A0A1X6MZ63_9APHY</name>
<gene>
    <name evidence="2" type="ORF">POSPLADRAFT_1046864</name>
</gene>
<feature type="compositionally biased region" description="Basic and acidic residues" evidence="1">
    <location>
        <begin position="290"/>
        <end position="299"/>
    </location>
</feature>
<feature type="compositionally biased region" description="Polar residues" evidence="1">
    <location>
        <begin position="45"/>
        <end position="57"/>
    </location>
</feature>
<dbReference type="EMBL" id="KZ110598">
    <property type="protein sequence ID" value="OSX61532.1"/>
    <property type="molecule type" value="Genomic_DNA"/>
</dbReference>
<reference evidence="2 3" key="1">
    <citation type="submission" date="2017-04" db="EMBL/GenBank/DDBJ databases">
        <title>Genome Sequence of the Model Brown-Rot Fungus Postia placenta SB12.</title>
        <authorList>
            <consortium name="DOE Joint Genome Institute"/>
            <person name="Gaskell J."/>
            <person name="Kersten P."/>
            <person name="Larrondo L.F."/>
            <person name="Canessa P."/>
            <person name="Martinez D."/>
            <person name="Hibbett D."/>
            <person name="Schmoll M."/>
            <person name="Kubicek C.P."/>
            <person name="Martinez A.T."/>
            <person name="Yadav J."/>
            <person name="Master E."/>
            <person name="Magnuson J.K."/>
            <person name="James T."/>
            <person name="Yaver D."/>
            <person name="Berka R."/>
            <person name="Labutti K."/>
            <person name="Lipzen A."/>
            <person name="Aerts A."/>
            <person name="Barry K."/>
            <person name="Henrissat B."/>
            <person name="Blanchette R."/>
            <person name="Grigoriev I."/>
            <person name="Cullen D."/>
        </authorList>
    </citation>
    <scope>NUCLEOTIDE SEQUENCE [LARGE SCALE GENOMIC DNA]</scope>
    <source>
        <strain evidence="2 3">MAD-698-R-SB12</strain>
    </source>
</reference>
<feature type="region of interest" description="Disordered" evidence="1">
    <location>
        <begin position="1"/>
        <end position="20"/>
    </location>
</feature>
<dbReference type="STRING" id="670580.A0A1X6MZ63"/>
<dbReference type="AlphaFoldDB" id="A0A1X6MZ63"/>
<feature type="region of interest" description="Disordered" evidence="1">
    <location>
        <begin position="214"/>
        <end position="299"/>
    </location>
</feature>
<keyword evidence="3" id="KW-1185">Reference proteome</keyword>
<protein>
    <submittedName>
        <fullName evidence="2">Uncharacterized protein</fullName>
    </submittedName>
</protein>
<sequence>MSKLTRSTLDLKDTQQGPAAVEGDHLVAGASCSACTPGLDMDSAHSFSQRQNQPGDTSPSSPPGRGRPVQEHALDSNPPSPLSAALLSKRTPRTLSADSYPSAPLLQQAQPDHACAPFGSLIRYTYPIEPPLDSSDPKWLEQMFQQRHTEQRFVGDDILATESIFGDVARELRIAEIQLEQERKLSQVAVKLLGRLAGAQFDVYMNQRVAAGDGNLSEESDIGSHKPRQTRDNDFPHITTPKKRPQEDGNDNGGGSSSDEEGNGGGRKIRRDNKRQRLALKPESAVVSAEEPRDDIKTQ</sequence>
<proteinExistence type="predicted"/>
<evidence type="ECO:0000313" key="2">
    <source>
        <dbReference type="EMBL" id="OSX61532.1"/>
    </source>
</evidence>
<evidence type="ECO:0000256" key="1">
    <source>
        <dbReference type="SAM" id="MobiDB-lite"/>
    </source>
</evidence>
<feature type="region of interest" description="Disordered" evidence="1">
    <location>
        <begin position="38"/>
        <end position="85"/>
    </location>
</feature>
<dbReference type="RefSeq" id="XP_024338326.1">
    <property type="nucleotide sequence ID" value="XM_024479143.1"/>
</dbReference>
<dbReference type="GeneID" id="36324093"/>
<dbReference type="Proteomes" id="UP000194127">
    <property type="component" value="Unassembled WGS sequence"/>
</dbReference>
<dbReference type="OrthoDB" id="10687213at2759"/>
<evidence type="ECO:0000313" key="3">
    <source>
        <dbReference type="Proteomes" id="UP000194127"/>
    </source>
</evidence>
<organism evidence="2 3">
    <name type="scientific">Postia placenta MAD-698-R-SB12</name>
    <dbReference type="NCBI Taxonomy" id="670580"/>
    <lineage>
        <taxon>Eukaryota</taxon>
        <taxon>Fungi</taxon>
        <taxon>Dikarya</taxon>
        <taxon>Basidiomycota</taxon>
        <taxon>Agaricomycotina</taxon>
        <taxon>Agaricomycetes</taxon>
        <taxon>Polyporales</taxon>
        <taxon>Adustoporiaceae</taxon>
        <taxon>Rhodonia</taxon>
    </lineage>
</organism>
<feature type="compositionally biased region" description="Basic residues" evidence="1">
    <location>
        <begin position="267"/>
        <end position="278"/>
    </location>
</feature>